<dbReference type="InterPro" id="IPR036259">
    <property type="entry name" value="MFS_trans_sf"/>
</dbReference>
<dbReference type="GO" id="GO:0005886">
    <property type="term" value="C:plasma membrane"/>
    <property type="evidence" value="ECO:0007669"/>
    <property type="project" value="UniProtKB-SubCell"/>
</dbReference>
<feature type="transmembrane region" description="Helical" evidence="7">
    <location>
        <begin position="60"/>
        <end position="85"/>
    </location>
</feature>
<dbReference type="Gene3D" id="1.20.1250.20">
    <property type="entry name" value="MFS general substrate transporter like domains"/>
    <property type="match status" value="2"/>
</dbReference>
<evidence type="ECO:0000256" key="1">
    <source>
        <dbReference type="ARBA" id="ARBA00004651"/>
    </source>
</evidence>
<dbReference type="KEGG" id="afx:JZ786_23900"/>
<name>A0A9X7VYJ6_9BACL</name>
<dbReference type="InterPro" id="IPR050189">
    <property type="entry name" value="MFS_Efflux_Transporters"/>
</dbReference>
<dbReference type="PANTHER" id="PTHR43124">
    <property type="entry name" value="PURINE EFFLUX PUMP PBUE"/>
    <property type="match status" value="1"/>
</dbReference>
<evidence type="ECO:0000256" key="3">
    <source>
        <dbReference type="ARBA" id="ARBA00022475"/>
    </source>
</evidence>
<dbReference type="AlphaFoldDB" id="A0A9X7VYJ6"/>
<reference evidence="9 10" key="1">
    <citation type="submission" date="2021-02" db="EMBL/GenBank/DDBJ databases">
        <title>Alicyclobacillus curvatus sp. nov. and Alicyclobacillus mengziensis sp. nov., two acidophilic bacteria isolated from acid mine drainage.</title>
        <authorList>
            <person name="Huang Y."/>
        </authorList>
    </citation>
    <scope>NUCLEOTIDE SEQUENCE [LARGE SCALE GENOMIC DNA]</scope>
    <source>
        <strain evidence="9 10">S30H14</strain>
    </source>
</reference>
<organism evidence="9 10">
    <name type="scientific">Alicyclobacillus mengziensis</name>
    <dbReference type="NCBI Taxonomy" id="2931921"/>
    <lineage>
        <taxon>Bacteria</taxon>
        <taxon>Bacillati</taxon>
        <taxon>Bacillota</taxon>
        <taxon>Bacilli</taxon>
        <taxon>Bacillales</taxon>
        <taxon>Alicyclobacillaceae</taxon>
        <taxon>Alicyclobacillus</taxon>
    </lineage>
</organism>
<proteinExistence type="predicted"/>
<dbReference type="SUPFAM" id="SSF103473">
    <property type="entry name" value="MFS general substrate transporter"/>
    <property type="match status" value="1"/>
</dbReference>
<feature type="transmembrane region" description="Helical" evidence="7">
    <location>
        <begin position="309"/>
        <end position="333"/>
    </location>
</feature>
<keyword evidence="4 7" id="KW-0812">Transmembrane</keyword>
<feature type="transmembrane region" description="Helical" evidence="7">
    <location>
        <begin position="254"/>
        <end position="278"/>
    </location>
</feature>
<dbReference type="PROSITE" id="PS50850">
    <property type="entry name" value="MFS"/>
    <property type="match status" value="1"/>
</dbReference>
<dbReference type="RefSeq" id="WP_206656742.1">
    <property type="nucleotide sequence ID" value="NZ_CP071182.1"/>
</dbReference>
<gene>
    <name evidence="9" type="ORF">JZ786_23900</name>
</gene>
<dbReference type="GO" id="GO:0022857">
    <property type="term" value="F:transmembrane transporter activity"/>
    <property type="evidence" value="ECO:0007669"/>
    <property type="project" value="InterPro"/>
</dbReference>
<feature type="transmembrane region" description="Helical" evidence="7">
    <location>
        <begin position="219"/>
        <end position="242"/>
    </location>
</feature>
<keyword evidence="5 7" id="KW-1133">Transmembrane helix</keyword>
<dbReference type="PROSITE" id="PS00216">
    <property type="entry name" value="SUGAR_TRANSPORT_1"/>
    <property type="match status" value="1"/>
</dbReference>
<feature type="transmembrane region" description="Helical" evidence="7">
    <location>
        <begin position="285"/>
        <end position="303"/>
    </location>
</feature>
<feature type="transmembrane region" description="Helical" evidence="7">
    <location>
        <begin position="117"/>
        <end position="139"/>
    </location>
</feature>
<protein>
    <submittedName>
        <fullName evidence="9">MFS transporter</fullName>
    </submittedName>
</protein>
<sequence length="416" mass="43971">MTKPLGLRKDETIRSIAAKGQGYFLLIVLISVVPAFLEGFDTNLFQFGAPYIVSHIHAPTAMLGVMATGYAVGIALFSIVGGFLFDKFSVKYTVLLSIAIFAVFTLLSGLANSTALLIIARLLVGVGVGMFQPAIIAFLGDIFPNTRGRAVSAFAVFFGGGVFVGPYLITPFLPHFQIPFVISFIVSVLSLLAFYLFIPKTYEKIEKHKIGMKGVMNRNVAVLSISIFFFGITLFGFLGYYSDYLLKGLSISSGLAASIASMGGLGGFICAFPIGLLADKVGRRHIVKLAALLILIGSVGMFTVGSSSIALFILTFAFGAGWGMFVDLIATLAQDSVEENVAGTATGLIFLVFNVGAILGGPVFAALLPLGFVKAGLVTLGVSSLLSFVLTFLLRKETIVAVATVTMSQPVEQGNS</sequence>
<dbReference type="PANTHER" id="PTHR43124:SF3">
    <property type="entry name" value="CHLORAMPHENICOL EFFLUX PUMP RV0191"/>
    <property type="match status" value="1"/>
</dbReference>
<dbReference type="InterPro" id="IPR011701">
    <property type="entry name" value="MFS"/>
</dbReference>
<evidence type="ECO:0000313" key="9">
    <source>
        <dbReference type="EMBL" id="QSO47391.1"/>
    </source>
</evidence>
<evidence type="ECO:0000259" key="8">
    <source>
        <dbReference type="PROSITE" id="PS50850"/>
    </source>
</evidence>
<evidence type="ECO:0000256" key="4">
    <source>
        <dbReference type="ARBA" id="ARBA00022692"/>
    </source>
</evidence>
<comment type="subcellular location">
    <subcellularLocation>
        <location evidence="1">Cell membrane</location>
        <topology evidence="1">Multi-pass membrane protein</topology>
    </subcellularLocation>
</comment>
<keyword evidence="6 7" id="KW-0472">Membrane</keyword>
<feature type="transmembrane region" description="Helical" evidence="7">
    <location>
        <begin position="375"/>
        <end position="394"/>
    </location>
</feature>
<evidence type="ECO:0000256" key="2">
    <source>
        <dbReference type="ARBA" id="ARBA00022448"/>
    </source>
</evidence>
<feature type="transmembrane region" description="Helical" evidence="7">
    <location>
        <begin position="151"/>
        <end position="170"/>
    </location>
</feature>
<dbReference type="Proteomes" id="UP000663505">
    <property type="component" value="Chromosome"/>
</dbReference>
<dbReference type="Pfam" id="PF07690">
    <property type="entry name" value="MFS_1"/>
    <property type="match status" value="1"/>
</dbReference>
<evidence type="ECO:0000256" key="6">
    <source>
        <dbReference type="ARBA" id="ARBA00023136"/>
    </source>
</evidence>
<feature type="domain" description="Major facilitator superfamily (MFS) profile" evidence="8">
    <location>
        <begin position="27"/>
        <end position="399"/>
    </location>
</feature>
<dbReference type="InterPro" id="IPR005829">
    <property type="entry name" value="Sugar_transporter_CS"/>
</dbReference>
<feature type="transmembrane region" description="Helical" evidence="7">
    <location>
        <begin position="176"/>
        <end position="198"/>
    </location>
</feature>
<keyword evidence="2" id="KW-0813">Transport</keyword>
<feature type="transmembrane region" description="Helical" evidence="7">
    <location>
        <begin position="92"/>
        <end position="111"/>
    </location>
</feature>
<evidence type="ECO:0000256" key="7">
    <source>
        <dbReference type="SAM" id="Phobius"/>
    </source>
</evidence>
<accession>A0A9X7VYJ6</accession>
<dbReference type="EMBL" id="CP071182">
    <property type="protein sequence ID" value="QSO47391.1"/>
    <property type="molecule type" value="Genomic_DNA"/>
</dbReference>
<evidence type="ECO:0000313" key="10">
    <source>
        <dbReference type="Proteomes" id="UP000663505"/>
    </source>
</evidence>
<keyword evidence="3" id="KW-1003">Cell membrane</keyword>
<feature type="transmembrane region" description="Helical" evidence="7">
    <location>
        <begin position="21"/>
        <end position="40"/>
    </location>
</feature>
<keyword evidence="10" id="KW-1185">Reference proteome</keyword>
<dbReference type="InterPro" id="IPR020846">
    <property type="entry name" value="MFS_dom"/>
</dbReference>
<feature type="transmembrane region" description="Helical" evidence="7">
    <location>
        <begin position="345"/>
        <end position="369"/>
    </location>
</feature>
<evidence type="ECO:0000256" key="5">
    <source>
        <dbReference type="ARBA" id="ARBA00022989"/>
    </source>
</evidence>